<dbReference type="Proteomes" id="UP001358417">
    <property type="component" value="Unassembled WGS sequence"/>
</dbReference>
<dbReference type="GeneID" id="89969327"/>
<evidence type="ECO:0000259" key="2">
    <source>
        <dbReference type="PROSITE" id="PS50263"/>
    </source>
</evidence>
<dbReference type="PROSITE" id="PS50263">
    <property type="entry name" value="CN_HYDROLASE"/>
    <property type="match status" value="1"/>
</dbReference>
<dbReference type="GO" id="GO:0008418">
    <property type="term" value="F:protein-N-terminal asparagine amidohydrolase activity"/>
    <property type="evidence" value="ECO:0007669"/>
    <property type="project" value="InterPro"/>
</dbReference>
<dbReference type="Gene3D" id="3.60.110.10">
    <property type="entry name" value="Carbon-nitrogen hydrolase"/>
    <property type="match status" value="1"/>
</dbReference>
<dbReference type="SUPFAM" id="SSF56317">
    <property type="entry name" value="Carbon-nitrogen hydrolase"/>
    <property type="match status" value="1"/>
</dbReference>
<proteinExistence type="predicted"/>
<dbReference type="GO" id="GO:0070773">
    <property type="term" value="F:protein-N-terminal glutamine amidohydrolase activity"/>
    <property type="evidence" value="ECO:0007669"/>
    <property type="project" value="InterPro"/>
</dbReference>
<sequence length="380" mass="41687">MKIATLQFAPKLGEIAANFSRAESLLMREEREGLLTGIDLLVLPELAFTAEPQNIRMAGGSLNHGLVVKVRGMEIDRFTGYNHPSLQAIAPFLEPTAAGPSTKWAARTAKRLKCTVAVGYPEAAEGGNFNTVFDRHITAEEGSIAYNSLVFVSSTGDVVAHYRKSFLYYTDETWAQEGQGFWAGVLPVGGNGQQMKAVAGICMDINPYKFEAPWTAYEFGNHAREARAKIVVISMAWLTRLSADELSSQVTVPDQDTMNYWINRLSPLFESPGSIAEALVICANRVGEEGTDPRLGDVRYAGSSCVMGMTAGRKIRIWDILGRAQEGVLLVDTERDPLYSIVLKPADQTEPVSEAQKNDIKDNTTSELLSTGMERPDMQR</sequence>
<dbReference type="InterPro" id="IPR003010">
    <property type="entry name" value="C-N_Hydrolase"/>
</dbReference>
<organism evidence="3 4">
    <name type="scientific">Exophiala bonariae</name>
    <dbReference type="NCBI Taxonomy" id="1690606"/>
    <lineage>
        <taxon>Eukaryota</taxon>
        <taxon>Fungi</taxon>
        <taxon>Dikarya</taxon>
        <taxon>Ascomycota</taxon>
        <taxon>Pezizomycotina</taxon>
        <taxon>Eurotiomycetes</taxon>
        <taxon>Chaetothyriomycetidae</taxon>
        <taxon>Chaetothyriales</taxon>
        <taxon>Herpotrichiellaceae</taxon>
        <taxon>Exophiala</taxon>
    </lineage>
</organism>
<accession>A0AAV9NV74</accession>
<dbReference type="Pfam" id="PF00795">
    <property type="entry name" value="CN_hydrolase"/>
    <property type="match status" value="1"/>
</dbReference>
<comment type="caution">
    <text evidence="3">The sequence shown here is derived from an EMBL/GenBank/DDBJ whole genome shotgun (WGS) entry which is preliminary data.</text>
</comment>
<dbReference type="AlphaFoldDB" id="A0AAV9NV74"/>
<name>A0AAV9NV74_9EURO</name>
<gene>
    <name evidence="3" type="ORF">LTR84_001105</name>
</gene>
<dbReference type="InterPro" id="IPR036526">
    <property type="entry name" value="C-N_Hydrolase_sf"/>
</dbReference>
<protein>
    <recommendedName>
        <fullName evidence="2">CN hydrolase domain-containing protein</fullName>
    </recommendedName>
</protein>
<evidence type="ECO:0000313" key="4">
    <source>
        <dbReference type="Proteomes" id="UP001358417"/>
    </source>
</evidence>
<keyword evidence="4" id="KW-1185">Reference proteome</keyword>
<dbReference type="InterPro" id="IPR039703">
    <property type="entry name" value="Nta1"/>
</dbReference>
<feature type="domain" description="CN hydrolase" evidence="2">
    <location>
        <begin position="1"/>
        <end position="337"/>
    </location>
</feature>
<dbReference type="PANTHER" id="PTHR11750">
    <property type="entry name" value="PROTEIN N-TERMINAL AMIDASE"/>
    <property type="match status" value="1"/>
</dbReference>
<dbReference type="GO" id="GO:0030163">
    <property type="term" value="P:protein catabolic process"/>
    <property type="evidence" value="ECO:0007669"/>
    <property type="project" value="TreeGrafter"/>
</dbReference>
<dbReference type="EMBL" id="JAVRRD010000001">
    <property type="protein sequence ID" value="KAK5065267.1"/>
    <property type="molecule type" value="Genomic_DNA"/>
</dbReference>
<dbReference type="RefSeq" id="XP_064712591.1">
    <property type="nucleotide sequence ID" value="XM_064844731.1"/>
</dbReference>
<dbReference type="PANTHER" id="PTHR11750:SF26">
    <property type="entry name" value="PROTEIN N-TERMINAL AMIDASE"/>
    <property type="match status" value="1"/>
</dbReference>
<evidence type="ECO:0000256" key="1">
    <source>
        <dbReference type="SAM" id="MobiDB-lite"/>
    </source>
</evidence>
<evidence type="ECO:0000313" key="3">
    <source>
        <dbReference type="EMBL" id="KAK5065267.1"/>
    </source>
</evidence>
<feature type="region of interest" description="Disordered" evidence="1">
    <location>
        <begin position="348"/>
        <end position="380"/>
    </location>
</feature>
<reference evidence="3 4" key="1">
    <citation type="submission" date="2023-08" db="EMBL/GenBank/DDBJ databases">
        <title>Black Yeasts Isolated from many extreme environments.</title>
        <authorList>
            <person name="Coleine C."/>
            <person name="Stajich J.E."/>
            <person name="Selbmann L."/>
        </authorList>
    </citation>
    <scope>NUCLEOTIDE SEQUENCE [LARGE SCALE GENOMIC DNA]</scope>
    <source>
        <strain evidence="3 4">CCFEE 5792</strain>
    </source>
</reference>